<dbReference type="Proteomes" id="UP001283212">
    <property type="component" value="Unassembled WGS sequence"/>
</dbReference>
<keyword evidence="9" id="KW-0548">Nucleotidyltransferase</keyword>
<feature type="domain" description="Exonuclease" evidence="8">
    <location>
        <begin position="10"/>
        <end position="184"/>
    </location>
</feature>
<dbReference type="EC" id="2.7.7.7" evidence="9"/>
<dbReference type="PANTHER" id="PTHR13058:SF19">
    <property type="entry name" value="LD40940P"/>
    <property type="match status" value="1"/>
</dbReference>
<evidence type="ECO:0000256" key="5">
    <source>
        <dbReference type="ARBA" id="ARBA00022839"/>
    </source>
</evidence>
<comment type="cofactor">
    <cofactor evidence="1">
        <name>Mg(2+)</name>
        <dbReference type="ChEBI" id="CHEBI:18420"/>
    </cofactor>
</comment>
<dbReference type="SMART" id="SM00479">
    <property type="entry name" value="EXOIII"/>
    <property type="match status" value="1"/>
</dbReference>
<dbReference type="GO" id="GO:0003676">
    <property type="term" value="F:nucleic acid binding"/>
    <property type="evidence" value="ECO:0007669"/>
    <property type="project" value="InterPro"/>
</dbReference>
<dbReference type="CDD" id="cd06127">
    <property type="entry name" value="DEDDh"/>
    <property type="match status" value="1"/>
</dbReference>
<name>A0AAE4MIJ6_9EURY</name>
<comment type="caution">
    <text evidence="9">The sequence shown here is derived from an EMBL/GenBank/DDBJ whole genome shotgun (WGS) entry which is preliminary data.</text>
</comment>
<keyword evidence="3" id="KW-0479">Metal-binding</keyword>
<reference evidence="9 10" key="1">
    <citation type="submission" date="2023-06" db="EMBL/GenBank/DDBJ databases">
        <title>Genome sequence of Methancorpusculaceae sp. Cs1.</title>
        <authorList>
            <person name="Protasov E."/>
            <person name="Platt K."/>
            <person name="Poehlein A."/>
            <person name="Daniel R."/>
            <person name="Brune A."/>
        </authorList>
    </citation>
    <scope>NUCLEOTIDE SEQUENCE [LARGE SCALE GENOMIC DNA]</scope>
    <source>
        <strain evidence="9 10">Cs1</strain>
    </source>
</reference>
<dbReference type="GO" id="GO:0003887">
    <property type="term" value="F:DNA-directed DNA polymerase activity"/>
    <property type="evidence" value="ECO:0007669"/>
    <property type="project" value="UniProtKB-EC"/>
</dbReference>
<gene>
    <name evidence="9" type="primary">polC_2</name>
    <name evidence="9" type="ORF">McpCs1_14840</name>
</gene>
<protein>
    <submittedName>
        <fullName evidence="9">DNA polymerase III PolC-type</fullName>
        <ecNumber evidence="9">2.7.7.7</ecNumber>
    </submittedName>
</protein>
<dbReference type="Pfam" id="PF00929">
    <property type="entry name" value="RNase_T"/>
    <property type="match status" value="1"/>
</dbReference>
<dbReference type="RefSeq" id="WP_338096593.1">
    <property type="nucleotide sequence ID" value="NZ_JAWDKB010000006.1"/>
</dbReference>
<evidence type="ECO:0000313" key="10">
    <source>
        <dbReference type="Proteomes" id="UP001283212"/>
    </source>
</evidence>
<evidence type="ECO:0000256" key="7">
    <source>
        <dbReference type="ARBA" id="ARBA00025769"/>
    </source>
</evidence>
<dbReference type="GO" id="GO:0006308">
    <property type="term" value="P:DNA catabolic process"/>
    <property type="evidence" value="ECO:0007669"/>
    <property type="project" value="TreeGrafter"/>
</dbReference>
<evidence type="ECO:0000256" key="1">
    <source>
        <dbReference type="ARBA" id="ARBA00001946"/>
    </source>
</evidence>
<organism evidence="9 10">
    <name type="scientific">Methanorbis rubei</name>
    <dbReference type="NCBI Taxonomy" id="3028300"/>
    <lineage>
        <taxon>Archaea</taxon>
        <taxon>Methanobacteriati</taxon>
        <taxon>Methanobacteriota</taxon>
        <taxon>Stenosarchaea group</taxon>
        <taxon>Methanomicrobia</taxon>
        <taxon>Methanomicrobiales</taxon>
        <taxon>Methanocorpusculaceae</taxon>
        <taxon>Methanorbis</taxon>
    </lineage>
</organism>
<comment type="similarity">
    <text evidence="7">Belongs to the exonuclease superfamily. TREX family.</text>
</comment>
<evidence type="ECO:0000256" key="3">
    <source>
        <dbReference type="ARBA" id="ARBA00022723"/>
    </source>
</evidence>
<proteinExistence type="inferred from homology"/>
<sequence>MHNFFPNFDNIIFFDVETTGLNPMKDQIIEFAAMKFTKEGACDETHFYIQLENGRTLPEEITELTGIYTEWLEKRGICMEEAMTKIKQVLFGPGTTNLLIAHNANFDMRFVLKMMSDAGFDKLCTKSHVLDSLTVARDRKEHPCKLKDMITHYHITGVENSHRAIDDVFALAKVVHAMGTECNDLDLYVNLFGMYPRFPTPEAEKILGITYVIQNYEGGKNRRLYLIEREKGIKPHGTPEEEVYGDIEDEYLARCEGRI</sequence>
<dbReference type="GO" id="GO:0005737">
    <property type="term" value="C:cytoplasm"/>
    <property type="evidence" value="ECO:0007669"/>
    <property type="project" value="TreeGrafter"/>
</dbReference>
<dbReference type="GO" id="GO:0008296">
    <property type="term" value="F:3'-5'-DNA exonuclease activity"/>
    <property type="evidence" value="ECO:0007669"/>
    <property type="project" value="TreeGrafter"/>
</dbReference>
<dbReference type="InterPro" id="IPR040393">
    <property type="entry name" value="TREX1/2"/>
</dbReference>
<evidence type="ECO:0000256" key="2">
    <source>
        <dbReference type="ARBA" id="ARBA00022722"/>
    </source>
</evidence>
<evidence type="ECO:0000256" key="6">
    <source>
        <dbReference type="ARBA" id="ARBA00022842"/>
    </source>
</evidence>
<dbReference type="InterPro" id="IPR013520">
    <property type="entry name" value="Ribonucl_H"/>
</dbReference>
<accession>A0AAE4MIJ6</accession>
<dbReference type="GO" id="GO:0046872">
    <property type="term" value="F:metal ion binding"/>
    <property type="evidence" value="ECO:0007669"/>
    <property type="project" value="UniProtKB-KW"/>
</dbReference>
<keyword evidence="5" id="KW-0269">Exonuclease</keyword>
<dbReference type="EMBL" id="JAWDKB010000006">
    <property type="protein sequence ID" value="MDV0444088.1"/>
    <property type="molecule type" value="Genomic_DNA"/>
</dbReference>
<dbReference type="SUPFAM" id="SSF53098">
    <property type="entry name" value="Ribonuclease H-like"/>
    <property type="match status" value="1"/>
</dbReference>
<keyword evidence="10" id="KW-1185">Reference proteome</keyword>
<evidence type="ECO:0000313" key="9">
    <source>
        <dbReference type="EMBL" id="MDV0444088.1"/>
    </source>
</evidence>
<evidence type="ECO:0000259" key="8">
    <source>
        <dbReference type="SMART" id="SM00479"/>
    </source>
</evidence>
<dbReference type="InterPro" id="IPR012337">
    <property type="entry name" value="RNaseH-like_sf"/>
</dbReference>
<keyword evidence="6" id="KW-0460">Magnesium</keyword>
<dbReference type="Gene3D" id="3.30.420.10">
    <property type="entry name" value="Ribonuclease H-like superfamily/Ribonuclease H"/>
    <property type="match status" value="1"/>
</dbReference>
<dbReference type="PANTHER" id="PTHR13058">
    <property type="entry name" value="THREE PRIME REPAIR EXONUCLEASE 1, 2"/>
    <property type="match status" value="1"/>
</dbReference>
<keyword evidence="4" id="KW-0378">Hydrolase</keyword>
<keyword evidence="2" id="KW-0540">Nuclease</keyword>
<evidence type="ECO:0000256" key="4">
    <source>
        <dbReference type="ARBA" id="ARBA00022801"/>
    </source>
</evidence>
<dbReference type="AlphaFoldDB" id="A0AAE4MIJ6"/>
<dbReference type="InterPro" id="IPR036397">
    <property type="entry name" value="RNaseH_sf"/>
</dbReference>
<keyword evidence="9" id="KW-0808">Transferase</keyword>